<comment type="caution">
    <text evidence="4">The sequence shown here is derived from an EMBL/GenBank/DDBJ whole genome shotgun (WGS) entry which is preliminary data.</text>
</comment>
<feature type="chain" id="PRO_5032948752" description="DUF2059 domain-containing protein" evidence="2">
    <location>
        <begin position="23"/>
        <end position="198"/>
    </location>
</feature>
<dbReference type="Proteomes" id="UP000575898">
    <property type="component" value="Unassembled WGS sequence"/>
</dbReference>
<keyword evidence="5" id="KW-1185">Reference proteome</keyword>
<evidence type="ECO:0000259" key="3">
    <source>
        <dbReference type="Pfam" id="PF09832"/>
    </source>
</evidence>
<feature type="signal peptide" evidence="2">
    <location>
        <begin position="1"/>
        <end position="22"/>
    </location>
</feature>
<name>A0A840MJC3_9PROT</name>
<dbReference type="AlphaFoldDB" id="A0A840MJC3"/>
<evidence type="ECO:0000313" key="5">
    <source>
        <dbReference type="Proteomes" id="UP000575898"/>
    </source>
</evidence>
<dbReference type="EMBL" id="JACHHY010000001">
    <property type="protein sequence ID" value="MBB5016897.1"/>
    <property type="molecule type" value="Genomic_DNA"/>
</dbReference>
<proteinExistence type="predicted"/>
<feature type="domain" description="DUF2059" evidence="3">
    <location>
        <begin position="113"/>
        <end position="167"/>
    </location>
</feature>
<gene>
    <name evidence="4" type="ORF">HNQ59_000159</name>
</gene>
<sequence>MKLVNVMYAALLGAMVAGPLQAADAPLTPEKQKAAKELLATLDVKRSTAQLKELMFRQWLMAASSAAPRAINEDKTLSDEQKKKLMGNGEKVMKIMGDDFKTALDKVDMTKILEGAAAEAYSKSLTEQEMREVAAFNNTATGKKLQQLQPQISADAMKLATERAAEQLRGAKQTSFADMVKKIDSAPAPAAPSKDKGK</sequence>
<organism evidence="4 5">
    <name type="scientific">Chitinivorax tropicus</name>
    <dbReference type="NCBI Taxonomy" id="714531"/>
    <lineage>
        <taxon>Bacteria</taxon>
        <taxon>Pseudomonadati</taxon>
        <taxon>Pseudomonadota</taxon>
        <taxon>Betaproteobacteria</taxon>
        <taxon>Chitinivorax</taxon>
    </lineage>
</organism>
<dbReference type="Pfam" id="PF09832">
    <property type="entry name" value="DUF2059"/>
    <property type="match status" value="1"/>
</dbReference>
<dbReference type="InterPro" id="IPR018637">
    <property type="entry name" value="DUF2059"/>
</dbReference>
<evidence type="ECO:0000256" key="1">
    <source>
        <dbReference type="SAM" id="MobiDB-lite"/>
    </source>
</evidence>
<dbReference type="RefSeq" id="WP_184033826.1">
    <property type="nucleotide sequence ID" value="NZ_JACHHY010000001.1"/>
</dbReference>
<evidence type="ECO:0000256" key="2">
    <source>
        <dbReference type="SAM" id="SignalP"/>
    </source>
</evidence>
<keyword evidence="2" id="KW-0732">Signal</keyword>
<protein>
    <recommendedName>
        <fullName evidence="3">DUF2059 domain-containing protein</fullName>
    </recommendedName>
</protein>
<evidence type="ECO:0000313" key="4">
    <source>
        <dbReference type="EMBL" id="MBB5016897.1"/>
    </source>
</evidence>
<feature type="region of interest" description="Disordered" evidence="1">
    <location>
        <begin position="179"/>
        <end position="198"/>
    </location>
</feature>
<accession>A0A840MJC3</accession>
<reference evidence="4 5" key="1">
    <citation type="submission" date="2020-08" db="EMBL/GenBank/DDBJ databases">
        <title>Genomic Encyclopedia of Type Strains, Phase IV (KMG-IV): sequencing the most valuable type-strain genomes for metagenomic binning, comparative biology and taxonomic classification.</title>
        <authorList>
            <person name="Goeker M."/>
        </authorList>
    </citation>
    <scope>NUCLEOTIDE SEQUENCE [LARGE SCALE GENOMIC DNA]</scope>
    <source>
        <strain evidence="4 5">DSM 27165</strain>
    </source>
</reference>